<comment type="caution">
    <text evidence="4">The sequence shown here is derived from an EMBL/GenBank/DDBJ whole genome shotgun (WGS) entry which is preliminary data.</text>
</comment>
<evidence type="ECO:0000313" key="6">
    <source>
        <dbReference type="Proteomes" id="UP000013877"/>
    </source>
</evidence>
<dbReference type="Pfam" id="PF14278">
    <property type="entry name" value="TetR_C_8"/>
    <property type="match status" value="1"/>
</dbReference>
<protein>
    <recommendedName>
        <fullName evidence="3">HTH tetR-type domain-containing protein</fullName>
    </recommendedName>
</protein>
<evidence type="ECO:0000259" key="3">
    <source>
        <dbReference type="PROSITE" id="PS50977"/>
    </source>
</evidence>
<accession>R2RFU6</accession>
<dbReference type="EMBL" id="ASWF01000002">
    <property type="protein sequence ID" value="EOT77607.1"/>
    <property type="molecule type" value="Genomic_DNA"/>
</dbReference>
<dbReference type="PROSITE" id="PS50977">
    <property type="entry name" value="HTH_TETR_2"/>
    <property type="match status" value="1"/>
</dbReference>
<dbReference type="InterPro" id="IPR039532">
    <property type="entry name" value="TetR_C_Firmicutes"/>
</dbReference>
<dbReference type="Proteomes" id="UP000014158">
    <property type="component" value="Unassembled WGS sequence"/>
</dbReference>
<dbReference type="PANTHER" id="PTHR43479:SF7">
    <property type="entry name" value="TETR-FAMILY TRANSCRIPTIONAL REGULATOR"/>
    <property type="match status" value="1"/>
</dbReference>
<dbReference type="InterPro" id="IPR050624">
    <property type="entry name" value="HTH-type_Tx_Regulator"/>
</dbReference>
<feature type="DNA-binding region" description="H-T-H motif" evidence="2">
    <location>
        <begin position="32"/>
        <end position="51"/>
    </location>
</feature>
<dbReference type="RefSeq" id="WP_010744129.1">
    <property type="nucleotide sequence ID" value="NZ_ASWF01000002.1"/>
</dbReference>
<dbReference type="HOGENOM" id="CLU_087539_0_6_9"/>
<dbReference type="SUPFAM" id="SSF46689">
    <property type="entry name" value="Homeodomain-like"/>
    <property type="match status" value="1"/>
</dbReference>
<keyword evidence="1 2" id="KW-0238">DNA-binding</keyword>
<reference evidence="5 7" key="2">
    <citation type="submission" date="2013-03" db="EMBL/GenBank/DDBJ databases">
        <title>The Genome Sequence of Enterococcus raffinosus ATCC_49464 (PacBio/Illumina hybrid assembly).</title>
        <authorList>
            <consortium name="The Broad Institute Genomics Platform"/>
            <consortium name="The Broad Institute Genome Sequencing Center for Infectious Disease"/>
            <person name="Earl A."/>
            <person name="Russ C."/>
            <person name="Gilmore M."/>
            <person name="Surin D."/>
            <person name="Walker B."/>
            <person name="Young S."/>
            <person name="Zeng Q."/>
            <person name="Gargeya S."/>
            <person name="Fitzgerald M."/>
            <person name="Haas B."/>
            <person name="Abouelleil A."/>
            <person name="Allen A.W."/>
            <person name="Alvarado L."/>
            <person name="Arachchi H.M."/>
            <person name="Berlin A.M."/>
            <person name="Chapman S.B."/>
            <person name="Gainer-Dewar J."/>
            <person name="Goldberg J."/>
            <person name="Griggs A."/>
            <person name="Gujja S."/>
            <person name="Hansen M."/>
            <person name="Howarth C."/>
            <person name="Imamovic A."/>
            <person name="Ireland A."/>
            <person name="Larimer J."/>
            <person name="McCowan C."/>
            <person name="Murphy C."/>
            <person name="Pearson M."/>
            <person name="Poon T.W."/>
            <person name="Priest M."/>
            <person name="Roberts A."/>
            <person name="Saif S."/>
            <person name="Shea T."/>
            <person name="Sisk P."/>
            <person name="Sykes S."/>
            <person name="Wortman J."/>
            <person name="Nusbaum C."/>
            <person name="Birren B."/>
        </authorList>
    </citation>
    <scope>NUCLEOTIDE SEQUENCE [LARGE SCALE GENOMIC DNA]</scope>
    <source>
        <strain evidence="5 7">ATCC 49464</strain>
    </source>
</reference>
<evidence type="ECO:0000313" key="7">
    <source>
        <dbReference type="Proteomes" id="UP000014158"/>
    </source>
</evidence>
<dbReference type="OrthoDB" id="9810250at2"/>
<evidence type="ECO:0000313" key="4">
    <source>
        <dbReference type="EMBL" id="EOH82555.1"/>
    </source>
</evidence>
<reference evidence="4 6" key="1">
    <citation type="submission" date="2013-02" db="EMBL/GenBank/DDBJ databases">
        <title>The Genome Sequence of Enterococcus raffinosus ATCC_49464.</title>
        <authorList>
            <consortium name="The Broad Institute Genome Sequencing Platform"/>
            <consortium name="The Broad Institute Genome Sequencing Center for Infectious Disease"/>
            <person name="Earl A.M."/>
            <person name="Gilmore M.S."/>
            <person name="Lebreton F."/>
            <person name="Walker B."/>
            <person name="Young S.K."/>
            <person name="Zeng Q."/>
            <person name="Gargeya S."/>
            <person name="Fitzgerald M."/>
            <person name="Haas B."/>
            <person name="Abouelleil A."/>
            <person name="Alvarado L."/>
            <person name="Arachchi H.M."/>
            <person name="Berlin A.M."/>
            <person name="Chapman S.B."/>
            <person name="Dewar J."/>
            <person name="Goldberg J."/>
            <person name="Griggs A."/>
            <person name="Gujja S."/>
            <person name="Hansen M."/>
            <person name="Howarth C."/>
            <person name="Imamovic A."/>
            <person name="Larimer J."/>
            <person name="McCowan C."/>
            <person name="Murphy C."/>
            <person name="Neiman D."/>
            <person name="Pearson M."/>
            <person name="Priest M."/>
            <person name="Roberts A."/>
            <person name="Saif S."/>
            <person name="Shea T."/>
            <person name="Sisk P."/>
            <person name="Sykes S."/>
            <person name="Wortman J."/>
            <person name="Nusbaum C."/>
            <person name="Birren B."/>
        </authorList>
    </citation>
    <scope>NUCLEOTIDE SEQUENCE [LARGE SCALE GENOMIC DNA]</scope>
    <source>
        <strain evidence="4 6">ATCC 49464</strain>
    </source>
</reference>
<proteinExistence type="predicted"/>
<evidence type="ECO:0000313" key="5">
    <source>
        <dbReference type="EMBL" id="EOT77607.1"/>
    </source>
</evidence>
<dbReference type="GO" id="GO:0003677">
    <property type="term" value="F:DNA binding"/>
    <property type="evidence" value="ECO:0007669"/>
    <property type="project" value="UniProtKB-UniRule"/>
</dbReference>
<sequence>MSKNDRRVRKTKKTLQESLAELFSQKRLEKISIRELVEHADVHRSTFYAHYVDIFALYAEIEDKVIVQLSTLIQENFSADFKTYYQILFDYCENNRMFCKMLFSHHAPATFLERLTELFKISCLESWKALLDTEDITENLLYLADYHVQGSLIMVRRWAESDFSFSQKRLIKMVATIEEQIEVGIVSGKLLE</sequence>
<dbReference type="AlphaFoldDB" id="R2RFU6"/>
<keyword evidence="7" id="KW-1185">Reference proteome</keyword>
<dbReference type="Gene3D" id="1.10.357.10">
    <property type="entry name" value="Tetracycline Repressor, domain 2"/>
    <property type="match status" value="1"/>
</dbReference>
<dbReference type="InterPro" id="IPR009057">
    <property type="entry name" value="Homeodomain-like_sf"/>
</dbReference>
<name>R2RFU6_9ENTE</name>
<evidence type="ECO:0000256" key="2">
    <source>
        <dbReference type="PROSITE-ProRule" id="PRU00335"/>
    </source>
</evidence>
<evidence type="ECO:0000256" key="1">
    <source>
        <dbReference type="ARBA" id="ARBA00023125"/>
    </source>
</evidence>
<dbReference type="Proteomes" id="UP000013877">
    <property type="component" value="Unassembled WGS sequence"/>
</dbReference>
<dbReference type="EMBL" id="AJAL01000001">
    <property type="protein sequence ID" value="EOH82555.1"/>
    <property type="molecule type" value="Genomic_DNA"/>
</dbReference>
<dbReference type="InterPro" id="IPR001647">
    <property type="entry name" value="HTH_TetR"/>
</dbReference>
<dbReference type="eggNOG" id="COG1309">
    <property type="taxonomic scope" value="Bacteria"/>
</dbReference>
<organism evidence="4 6">
    <name type="scientific">Enterococcus raffinosus ATCC 49464</name>
    <dbReference type="NCBI Taxonomy" id="1158602"/>
    <lineage>
        <taxon>Bacteria</taxon>
        <taxon>Bacillati</taxon>
        <taxon>Bacillota</taxon>
        <taxon>Bacilli</taxon>
        <taxon>Lactobacillales</taxon>
        <taxon>Enterococcaceae</taxon>
        <taxon>Enterococcus</taxon>
    </lineage>
</organism>
<dbReference type="PATRIC" id="fig|1158602.3.peg.816"/>
<gene>
    <name evidence="5" type="ORF">I590_01143</name>
    <name evidence="4" type="ORF">UAK_00792</name>
</gene>
<feature type="domain" description="HTH tetR-type" evidence="3">
    <location>
        <begin position="9"/>
        <end position="69"/>
    </location>
</feature>
<dbReference type="PANTHER" id="PTHR43479">
    <property type="entry name" value="ACREF/ENVCD OPERON REPRESSOR-RELATED"/>
    <property type="match status" value="1"/>
</dbReference>